<dbReference type="PROSITE" id="PS50802">
    <property type="entry name" value="OTU"/>
    <property type="match status" value="1"/>
</dbReference>
<dbReference type="AlphaFoldDB" id="A0A2G8KBI7"/>
<dbReference type="Gene3D" id="3.90.70.80">
    <property type="match status" value="1"/>
</dbReference>
<feature type="region of interest" description="Disordered" evidence="1">
    <location>
        <begin position="19"/>
        <end position="38"/>
    </location>
</feature>
<dbReference type="Proteomes" id="UP000230750">
    <property type="component" value="Unassembled WGS sequence"/>
</dbReference>
<sequence length="188" mass="21243">MPTGVCPILRIFLKQMAAPRSKSRKRRRSSMAVGTTVTTKDSHRARLLSNAERCGLKLRSDVQGDGKCYFRALADQLARIGLLESVKTTSHEALRAEICDYMQYNAIPEMEHHVSAEYISNMRQNHEWAGEPEIVATMKKYGVNMKVVTSAAGSTTNGFYMHHFQEKNATETLYLGHIHENHYVSLGR</sequence>
<organism evidence="3 4">
    <name type="scientific">Stichopus japonicus</name>
    <name type="common">Sea cucumber</name>
    <dbReference type="NCBI Taxonomy" id="307972"/>
    <lineage>
        <taxon>Eukaryota</taxon>
        <taxon>Metazoa</taxon>
        <taxon>Echinodermata</taxon>
        <taxon>Eleutherozoa</taxon>
        <taxon>Echinozoa</taxon>
        <taxon>Holothuroidea</taxon>
        <taxon>Aspidochirotacea</taxon>
        <taxon>Aspidochirotida</taxon>
        <taxon>Stichopodidae</taxon>
        <taxon>Apostichopus</taxon>
    </lineage>
</organism>
<dbReference type="Pfam" id="PF02338">
    <property type="entry name" value="OTU"/>
    <property type="match status" value="1"/>
</dbReference>
<accession>A0A2G8KBI7</accession>
<dbReference type="PANTHER" id="PTHR12419">
    <property type="entry name" value="OTU DOMAIN CONTAINING PROTEIN"/>
    <property type="match status" value="1"/>
</dbReference>
<dbReference type="EMBL" id="MRZV01000717">
    <property type="protein sequence ID" value="PIK45350.1"/>
    <property type="molecule type" value="Genomic_DNA"/>
</dbReference>
<dbReference type="STRING" id="307972.A0A2G8KBI7"/>
<dbReference type="CDD" id="cd22758">
    <property type="entry name" value="OTU_232R-like"/>
    <property type="match status" value="1"/>
</dbReference>
<dbReference type="InterPro" id="IPR050704">
    <property type="entry name" value="Peptidase_C85-like"/>
</dbReference>
<keyword evidence="4" id="KW-1185">Reference proteome</keyword>
<dbReference type="InterPro" id="IPR003323">
    <property type="entry name" value="OTU_dom"/>
</dbReference>
<feature type="domain" description="OTU" evidence="2">
    <location>
        <begin position="57"/>
        <end position="188"/>
    </location>
</feature>
<evidence type="ECO:0000256" key="1">
    <source>
        <dbReference type="SAM" id="MobiDB-lite"/>
    </source>
</evidence>
<dbReference type="GO" id="GO:0004843">
    <property type="term" value="F:cysteine-type deubiquitinase activity"/>
    <property type="evidence" value="ECO:0007669"/>
    <property type="project" value="TreeGrafter"/>
</dbReference>
<dbReference type="SUPFAM" id="SSF54001">
    <property type="entry name" value="Cysteine proteinases"/>
    <property type="match status" value="1"/>
</dbReference>
<comment type="caution">
    <text evidence="3">The sequence shown here is derived from an EMBL/GenBank/DDBJ whole genome shotgun (WGS) entry which is preliminary data.</text>
</comment>
<evidence type="ECO:0000313" key="3">
    <source>
        <dbReference type="EMBL" id="PIK45350.1"/>
    </source>
</evidence>
<dbReference type="OrthoDB" id="5988869at2759"/>
<name>A0A2G8KBI7_STIJA</name>
<protein>
    <recommendedName>
        <fullName evidence="2">OTU domain-containing protein</fullName>
    </recommendedName>
</protein>
<evidence type="ECO:0000259" key="2">
    <source>
        <dbReference type="PROSITE" id="PS50802"/>
    </source>
</evidence>
<gene>
    <name evidence="3" type="ORF">BSL78_17771</name>
</gene>
<dbReference type="GO" id="GO:0016579">
    <property type="term" value="P:protein deubiquitination"/>
    <property type="evidence" value="ECO:0007669"/>
    <property type="project" value="TreeGrafter"/>
</dbReference>
<evidence type="ECO:0000313" key="4">
    <source>
        <dbReference type="Proteomes" id="UP000230750"/>
    </source>
</evidence>
<dbReference type="InterPro" id="IPR038765">
    <property type="entry name" value="Papain-like_cys_pep_sf"/>
</dbReference>
<reference evidence="3 4" key="1">
    <citation type="journal article" date="2017" name="PLoS Biol.">
        <title>The sea cucumber genome provides insights into morphological evolution and visceral regeneration.</title>
        <authorList>
            <person name="Zhang X."/>
            <person name="Sun L."/>
            <person name="Yuan J."/>
            <person name="Sun Y."/>
            <person name="Gao Y."/>
            <person name="Zhang L."/>
            <person name="Li S."/>
            <person name="Dai H."/>
            <person name="Hamel J.F."/>
            <person name="Liu C."/>
            <person name="Yu Y."/>
            <person name="Liu S."/>
            <person name="Lin W."/>
            <person name="Guo K."/>
            <person name="Jin S."/>
            <person name="Xu P."/>
            <person name="Storey K.B."/>
            <person name="Huan P."/>
            <person name="Zhang T."/>
            <person name="Zhou Y."/>
            <person name="Zhang J."/>
            <person name="Lin C."/>
            <person name="Li X."/>
            <person name="Xing L."/>
            <person name="Huo D."/>
            <person name="Sun M."/>
            <person name="Wang L."/>
            <person name="Mercier A."/>
            <person name="Li F."/>
            <person name="Yang H."/>
            <person name="Xiang J."/>
        </authorList>
    </citation>
    <scope>NUCLEOTIDE SEQUENCE [LARGE SCALE GENOMIC DNA]</scope>
    <source>
        <strain evidence="3">Shaxun</strain>
        <tissue evidence="3">Muscle</tissue>
    </source>
</reference>
<proteinExistence type="predicted"/>